<sequence>AFTEENCEKWCHVNFTADIESVCGTLFLLSPVSALWFVVMFCWIADSDSLPERQASPKISLRSIGQVERRRSLFSPHCSSIYIRTSHNEIFGPFEFTRGGSTDFIEKLRRYVDLLQTKTYGFPSFSSSPISVFHGLGTRIMGAFGGLRAPNGAGVYDGTSWHRSPNTEESPESDLVVQRIMMNHICADRLRLNEPSEYQLISHAPLPIRIPDLKPVPRRRPVSLEMWQRYLDRDGRVTMAEKLQTFIYNGGIEPDLRPLAWKYLFGYLKWDFTKEENAKRVQDKHQHYQIMKTFWRSMSPKQVKNSRVFRERRSIIDKDTSRTDRQTDLFRDNSAGALTRLYNILMTYTFYNPDLGYCQGMNDLLAVIMSVIDSEEDAFWCFAGLLDRVSGHFSNDSSSLSSQFIGLFKLIEILMPTFAQFLREKEATSMSFCFRWFLIIFKREFSYDDVKILWETLFSGAAPKNFKLLIAVAIFDSEADTIIRNCSDISQILQHIHGLSERINLQNVLSRAQGIYHQLLEVKDRLPNEVAVCLGFAPPADTSADVAVSTPSDACLNKEEEFPPVTEACEFGLEFTTASPSSSSFHSDLEVGGDIVMSGRCVVNSTTTEGSDSLA</sequence>
<dbReference type="WBParaSite" id="TTAC_0000179001-mRNA-1">
    <property type="protein sequence ID" value="TTAC_0000179001-mRNA-1"/>
    <property type="gene ID" value="TTAC_0000179001"/>
</dbReference>
<keyword evidence="1" id="KW-0343">GTPase activation</keyword>
<keyword evidence="2" id="KW-0472">Membrane</keyword>
<dbReference type="OrthoDB" id="10264062at2759"/>
<evidence type="ECO:0000259" key="3">
    <source>
        <dbReference type="PROSITE" id="PS50086"/>
    </source>
</evidence>
<gene>
    <name evidence="4" type="ORF">TTAC_LOCUS1777</name>
</gene>
<dbReference type="EMBL" id="UYWX01000503">
    <property type="protein sequence ID" value="VDM18517.1"/>
    <property type="molecule type" value="Genomic_DNA"/>
</dbReference>
<dbReference type="PANTHER" id="PTHR22957:SF645">
    <property type="entry name" value="LD27216P"/>
    <property type="match status" value="1"/>
</dbReference>
<evidence type="ECO:0000313" key="4">
    <source>
        <dbReference type="EMBL" id="VDM18517.1"/>
    </source>
</evidence>
<dbReference type="PROSITE" id="PS50086">
    <property type="entry name" value="TBC_RABGAP"/>
    <property type="match status" value="1"/>
</dbReference>
<evidence type="ECO:0000313" key="6">
    <source>
        <dbReference type="WBParaSite" id="TTAC_0000179001-mRNA-1"/>
    </source>
</evidence>
<proteinExistence type="predicted"/>
<dbReference type="Gene3D" id="1.10.472.80">
    <property type="entry name" value="Ypt/Rab-GAP domain of gyp1p, domain 3"/>
    <property type="match status" value="1"/>
</dbReference>
<dbReference type="PANTHER" id="PTHR22957">
    <property type="entry name" value="TBC1 DOMAIN FAMILY MEMBER GTPASE-ACTIVATING PROTEIN"/>
    <property type="match status" value="1"/>
</dbReference>
<evidence type="ECO:0000313" key="5">
    <source>
        <dbReference type="Proteomes" id="UP000274429"/>
    </source>
</evidence>
<dbReference type="InterPro" id="IPR035969">
    <property type="entry name" value="Rab-GAP_TBC_sf"/>
</dbReference>
<dbReference type="SMART" id="SM00164">
    <property type="entry name" value="TBC"/>
    <property type="match status" value="1"/>
</dbReference>
<protein>
    <submittedName>
        <fullName evidence="6">Rab-GAP TBC domain-containing protein</fullName>
    </submittedName>
</protein>
<keyword evidence="5" id="KW-1185">Reference proteome</keyword>
<keyword evidence="2" id="KW-1133">Transmembrane helix</keyword>
<dbReference type="Pfam" id="PF00566">
    <property type="entry name" value="RabGAP-TBC"/>
    <property type="match status" value="1"/>
</dbReference>
<evidence type="ECO:0000256" key="1">
    <source>
        <dbReference type="ARBA" id="ARBA00022468"/>
    </source>
</evidence>
<feature type="domain" description="Rab-GAP TBC" evidence="3">
    <location>
        <begin position="251"/>
        <end position="461"/>
    </location>
</feature>
<reference evidence="6" key="1">
    <citation type="submission" date="2017-02" db="UniProtKB">
        <authorList>
            <consortium name="WormBaseParasite"/>
        </authorList>
    </citation>
    <scope>IDENTIFICATION</scope>
</reference>
<dbReference type="STRING" id="6205.A0A0R3WM02"/>
<evidence type="ECO:0000256" key="2">
    <source>
        <dbReference type="SAM" id="Phobius"/>
    </source>
</evidence>
<feature type="transmembrane region" description="Helical" evidence="2">
    <location>
        <begin position="26"/>
        <end position="45"/>
    </location>
</feature>
<dbReference type="AlphaFoldDB" id="A0A0R3WM02"/>
<dbReference type="SUPFAM" id="SSF47923">
    <property type="entry name" value="Ypt/Rab-GAP domain of gyp1p"/>
    <property type="match status" value="2"/>
</dbReference>
<dbReference type="Gene3D" id="1.10.8.270">
    <property type="entry name" value="putative rabgap domain of human tbc1 domain family member 14 like domains"/>
    <property type="match status" value="1"/>
</dbReference>
<reference evidence="4 5" key="2">
    <citation type="submission" date="2018-11" db="EMBL/GenBank/DDBJ databases">
        <authorList>
            <consortium name="Pathogen Informatics"/>
        </authorList>
    </citation>
    <scope>NUCLEOTIDE SEQUENCE [LARGE SCALE GENOMIC DNA]</scope>
</reference>
<dbReference type="InterPro" id="IPR000195">
    <property type="entry name" value="Rab-GAP-TBC_dom"/>
</dbReference>
<keyword evidence="2" id="KW-0812">Transmembrane</keyword>
<organism evidence="6">
    <name type="scientific">Hydatigena taeniaeformis</name>
    <name type="common">Feline tapeworm</name>
    <name type="synonym">Taenia taeniaeformis</name>
    <dbReference type="NCBI Taxonomy" id="6205"/>
    <lineage>
        <taxon>Eukaryota</taxon>
        <taxon>Metazoa</taxon>
        <taxon>Spiralia</taxon>
        <taxon>Lophotrochozoa</taxon>
        <taxon>Platyhelminthes</taxon>
        <taxon>Cestoda</taxon>
        <taxon>Eucestoda</taxon>
        <taxon>Cyclophyllidea</taxon>
        <taxon>Taeniidae</taxon>
        <taxon>Hydatigera</taxon>
    </lineage>
</organism>
<dbReference type="GO" id="GO:0005096">
    <property type="term" value="F:GTPase activator activity"/>
    <property type="evidence" value="ECO:0007669"/>
    <property type="project" value="UniProtKB-KW"/>
</dbReference>
<dbReference type="Proteomes" id="UP000274429">
    <property type="component" value="Unassembled WGS sequence"/>
</dbReference>
<accession>A0A0R3WM02</accession>
<name>A0A0R3WM02_HYDTA</name>